<keyword evidence="2" id="KW-1185">Reference proteome</keyword>
<organism evidence="1 2">
    <name type="scientific">Zarea fungicola</name>
    <dbReference type="NCBI Taxonomy" id="93591"/>
    <lineage>
        <taxon>Eukaryota</taxon>
        <taxon>Fungi</taxon>
        <taxon>Dikarya</taxon>
        <taxon>Ascomycota</taxon>
        <taxon>Pezizomycotina</taxon>
        <taxon>Sordariomycetes</taxon>
        <taxon>Hypocreomycetidae</taxon>
        <taxon>Hypocreales</taxon>
        <taxon>Cordycipitaceae</taxon>
        <taxon>Zarea</taxon>
    </lineage>
</organism>
<evidence type="ECO:0000313" key="1">
    <source>
        <dbReference type="EMBL" id="KAJ2975951.1"/>
    </source>
</evidence>
<dbReference type="Proteomes" id="UP001143910">
    <property type="component" value="Unassembled WGS sequence"/>
</dbReference>
<protein>
    <submittedName>
        <fullName evidence="1">Uncharacterized protein</fullName>
    </submittedName>
</protein>
<accession>A0ACC1NBF2</accession>
<proteinExistence type="predicted"/>
<dbReference type="EMBL" id="JANJQO010000640">
    <property type="protein sequence ID" value="KAJ2975951.1"/>
    <property type="molecule type" value="Genomic_DNA"/>
</dbReference>
<sequence>MPCSAPCSRLPCDERCTKLLTCGHRCPSICGEICPEDLCKDCGKAQDARVDLLEMKMYAEIDIDQSPIVVLGCGHFFTAETLDGMMGMSTVYLSNNDGRFIALADFPSAFSTMPQCPDCKRPVRQYATRRYNRIINRAVADESAKRFLVAGKNELKNFSIEIERLEEKLTASHSDILREIDILHESRRMAVRPHFRNRWAACEKLRREISLFCKSSADRNHPFHKLHEATIHALRRLESDDLSDGLAALSLESPSHRFERDRRVMLTAEMALLKIEFVILEDIMGISRALRHAAIAEPEYWPGGSPLLRAKPFLRSCTSFISGCSTQSLPRLAVEATLCHARMAQMFQSCLPLDEADMAKAIGFVADAKAHLDRASLWCEQPFEHADELKEAVQEAIELINRERYEEVSPEEVAAIKRAMVGGPTGLATHSGHWYNCVNGHPFAIGECGMPMEEARCPECGAAIGGLNHQSVAGVTRAENMED</sequence>
<gene>
    <name evidence="1" type="ORF">NQ176_g5227</name>
</gene>
<reference evidence="1" key="1">
    <citation type="submission" date="2022-08" db="EMBL/GenBank/DDBJ databases">
        <title>Genome Sequence of Lecanicillium fungicola.</title>
        <authorList>
            <person name="Buettner E."/>
        </authorList>
    </citation>
    <scope>NUCLEOTIDE SEQUENCE</scope>
    <source>
        <strain evidence="1">Babe33</strain>
    </source>
</reference>
<name>A0ACC1NBF2_9HYPO</name>
<comment type="caution">
    <text evidence="1">The sequence shown here is derived from an EMBL/GenBank/DDBJ whole genome shotgun (WGS) entry which is preliminary data.</text>
</comment>
<evidence type="ECO:0000313" key="2">
    <source>
        <dbReference type="Proteomes" id="UP001143910"/>
    </source>
</evidence>